<dbReference type="Proteomes" id="UP000188235">
    <property type="component" value="Chromosome"/>
</dbReference>
<reference evidence="6 7" key="1">
    <citation type="journal article" date="2008" name="Int. J. Syst. Evol. Microbiol.">
        <title>Tessaracoccus flavescens sp. nov., isolated from marine sediment.</title>
        <authorList>
            <person name="Lee D.W."/>
            <person name="Lee S.D."/>
        </authorList>
    </citation>
    <scope>NUCLEOTIDE SEQUENCE [LARGE SCALE GENOMIC DNA]</scope>
    <source>
        <strain evidence="6 7">SST-39T</strain>
    </source>
</reference>
<dbReference type="AlphaFoldDB" id="A0A1Q2CYI1"/>
<dbReference type="InterPro" id="IPR012340">
    <property type="entry name" value="NA-bd_OB-fold"/>
</dbReference>
<evidence type="ECO:0000256" key="3">
    <source>
        <dbReference type="ARBA" id="ARBA00022598"/>
    </source>
</evidence>
<name>A0A1Q2CYI1_9ACTN</name>
<organism evidence="6 7">
    <name type="scientific">Tessaracoccus flavescens</name>
    <dbReference type="NCBI Taxonomy" id="399497"/>
    <lineage>
        <taxon>Bacteria</taxon>
        <taxon>Bacillati</taxon>
        <taxon>Actinomycetota</taxon>
        <taxon>Actinomycetes</taxon>
        <taxon>Propionibacteriales</taxon>
        <taxon>Propionibacteriaceae</taxon>
        <taxon>Tessaracoccus</taxon>
    </lineage>
</organism>
<proteinExistence type="inferred from homology"/>
<comment type="catalytic activity">
    <reaction evidence="4">
        <text>ATP + (deoxyribonucleotide)n-3'-hydroxyl + 5'-phospho-(deoxyribonucleotide)m = (deoxyribonucleotide)n+m + AMP + diphosphate.</text>
        <dbReference type="EC" id="6.5.1.1"/>
    </reaction>
</comment>
<keyword evidence="3" id="KW-0436">Ligase</keyword>
<evidence type="ECO:0000256" key="4">
    <source>
        <dbReference type="ARBA" id="ARBA00034003"/>
    </source>
</evidence>
<dbReference type="PANTHER" id="PTHR45674">
    <property type="entry name" value="DNA LIGASE 1/3 FAMILY MEMBER"/>
    <property type="match status" value="1"/>
</dbReference>
<dbReference type="STRING" id="399497.BW733_10415"/>
<feature type="domain" description="ATP-dependent DNA ligase family profile" evidence="5">
    <location>
        <begin position="113"/>
        <end position="192"/>
    </location>
</feature>
<gene>
    <name evidence="6" type="ORF">BW733_10415</name>
</gene>
<dbReference type="GO" id="GO:0006310">
    <property type="term" value="P:DNA recombination"/>
    <property type="evidence" value="ECO:0007669"/>
    <property type="project" value="InterPro"/>
</dbReference>
<keyword evidence="7" id="KW-1185">Reference proteome</keyword>
<dbReference type="SUPFAM" id="SSF56091">
    <property type="entry name" value="DNA ligase/mRNA capping enzyme, catalytic domain"/>
    <property type="match status" value="1"/>
</dbReference>
<protein>
    <recommendedName>
        <fullName evidence="2">DNA ligase (ATP)</fullName>
        <ecNumber evidence="2">6.5.1.1</ecNumber>
    </recommendedName>
</protein>
<dbReference type="SUPFAM" id="SSF50249">
    <property type="entry name" value="Nucleic acid-binding proteins"/>
    <property type="match status" value="1"/>
</dbReference>
<dbReference type="CDD" id="cd07906">
    <property type="entry name" value="Adenylation_DNA_ligase_LigD_LigC"/>
    <property type="match status" value="1"/>
</dbReference>
<dbReference type="InterPro" id="IPR012309">
    <property type="entry name" value="DNA_ligase_ATP-dep_C"/>
</dbReference>
<sequence length="333" mass="36276">MRPMLATPTPTPGVPPQGAEWLHEVKWDGVRALAETRGSTLHLYNRNEGEITAAYPEIVAGAVGLPDGLLLDAEIIAIDPASGVPTLQGIAPRIHVRDPDRARRLASERPATLVVFDVMRIDGHDITRLPLSERRALLEQLDLDRPAWQLSVTYDDPGIITELTRGAGLEGVMSKRLTSTYQPGARSPDWLKTPHRTELVAVIGGWVPETGDPRRLGSVWVGHATDEATFDTAAVLYPLGRVGSGLSHSERDMLLTVLRGIEIDAAPFEPFPTGSELKRTSWVEPMICVQVRYLSISTSGLMRQPVLRALRPDVRPVDAATAALLTLGSRLTP</sequence>
<dbReference type="Pfam" id="PF01068">
    <property type="entry name" value="DNA_ligase_A_M"/>
    <property type="match status" value="1"/>
</dbReference>
<evidence type="ECO:0000256" key="2">
    <source>
        <dbReference type="ARBA" id="ARBA00012727"/>
    </source>
</evidence>
<comment type="similarity">
    <text evidence="1">Belongs to the ATP-dependent DNA ligase family.</text>
</comment>
<dbReference type="InterPro" id="IPR012310">
    <property type="entry name" value="DNA_ligase_ATP-dep_cent"/>
</dbReference>
<dbReference type="GO" id="GO:0006281">
    <property type="term" value="P:DNA repair"/>
    <property type="evidence" value="ECO:0007669"/>
    <property type="project" value="InterPro"/>
</dbReference>
<dbReference type="EMBL" id="CP019607">
    <property type="protein sequence ID" value="AQP51182.1"/>
    <property type="molecule type" value="Genomic_DNA"/>
</dbReference>
<dbReference type="GO" id="GO:0003910">
    <property type="term" value="F:DNA ligase (ATP) activity"/>
    <property type="evidence" value="ECO:0007669"/>
    <property type="project" value="UniProtKB-EC"/>
</dbReference>
<evidence type="ECO:0000313" key="6">
    <source>
        <dbReference type="EMBL" id="AQP51182.1"/>
    </source>
</evidence>
<dbReference type="PROSITE" id="PS50160">
    <property type="entry name" value="DNA_LIGASE_A3"/>
    <property type="match status" value="1"/>
</dbReference>
<dbReference type="KEGG" id="tfa:BW733_10415"/>
<dbReference type="Pfam" id="PF04679">
    <property type="entry name" value="DNA_ligase_A_C"/>
    <property type="match status" value="1"/>
</dbReference>
<evidence type="ECO:0000256" key="1">
    <source>
        <dbReference type="ARBA" id="ARBA00007572"/>
    </source>
</evidence>
<dbReference type="OrthoDB" id="9802472at2"/>
<accession>A0A1Q2CYI1</accession>
<evidence type="ECO:0000313" key="7">
    <source>
        <dbReference type="Proteomes" id="UP000188235"/>
    </source>
</evidence>
<dbReference type="EC" id="6.5.1.1" evidence="2"/>
<dbReference type="CDD" id="cd07971">
    <property type="entry name" value="OBF_DNA_ligase_LigD"/>
    <property type="match status" value="1"/>
</dbReference>
<dbReference type="GO" id="GO:0005524">
    <property type="term" value="F:ATP binding"/>
    <property type="evidence" value="ECO:0007669"/>
    <property type="project" value="InterPro"/>
</dbReference>
<dbReference type="PANTHER" id="PTHR45674:SF4">
    <property type="entry name" value="DNA LIGASE 1"/>
    <property type="match status" value="1"/>
</dbReference>
<evidence type="ECO:0000259" key="5">
    <source>
        <dbReference type="PROSITE" id="PS50160"/>
    </source>
</evidence>
<dbReference type="RefSeq" id="WP_077350253.1">
    <property type="nucleotide sequence ID" value="NZ_CP019607.1"/>
</dbReference>
<dbReference type="InterPro" id="IPR050191">
    <property type="entry name" value="ATP-dep_DNA_ligase"/>
</dbReference>
<dbReference type="Gene3D" id="3.30.470.30">
    <property type="entry name" value="DNA ligase/mRNA capping enzyme"/>
    <property type="match status" value="1"/>
</dbReference>
<dbReference type="Gene3D" id="3.30.1490.70">
    <property type="match status" value="1"/>
</dbReference>
<dbReference type="Gene3D" id="2.40.50.140">
    <property type="entry name" value="Nucleic acid-binding proteins"/>
    <property type="match status" value="1"/>
</dbReference>